<proteinExistence type="predicted"/>
<sequence>MDDGAAAAAWFGLPGRLSLGESRRCCSCKPWNAGRVSVRKSLDHRRFIYPWIWISGIRRSKIGIEIRECTFSLVATMSTSLASTYCTVLYVYPPYNNRIADFLSERSGAL</sequence>
<name>A0A2V5I1B5_9EURO</name>
<evidence type="ECO:0000313" key="1">
    <source>
        <dbReference type="EMBL" id="PYI27733.1"/>
    </source>
</evidence>
<evidence type="ECO:0000313" key="2">
    <source>
        <dbReference type="Proteomes" id="UP000248817"/>
    </source>
</evidence>
<keyword evidence="2" id="KW-1185">Reference proteome</keyword>
<protein>
    <submittedName>
        <fullName evidence="1">Uncharacterized protein</fullName>
    </submittedName>
</protein>
<dbReference type="Proteomes" id="UP000248817">
    <property type="component" value="Unassembled WGS sequence"/>
</dbReference>
<dbReference type="EMBL" id="KZ825563">
    <property type="protein sequence ID" value="PYI27733.1"/>
    <property type="molecule type" value="Genomic_DNA"/>
</dbReference>
<dbReference type="AlphaFoldDB" id="A0A2V5I1B5"/>
<organism evidence="1 2">
    <name type="scientific">Aspergillus indologenus CBS 114.80</name>
    <dbReference type="NCBI Taxonomy" id="1450541"/>
    <lineage>
        <taxon>Eukaryota</taxon>
        <taxon>Fungi</taxon>
        <taxon>Dikarya</taxon>
        <taxon>Ascomycota</taxon>
        <taxon>Pezizomycotina</taxon>
        <taxon>Eurotiomycetes</taxon>
        <taxon>Eurotiomycetidae</taxon>
        <taxon>Eurotiales</taxon>
        <taxon>Aspergillaceae</taxon>
        <taxon>Aspergillus</taxon>
        <taxon>Aspergillus subgen. Circumdati</taxon>
    </lineage>
</organism>
<gene>
    <name evidence="1" type="ORF">BP00DRAFT_12994</name>
</gene>
<reference evidence="1 2" key="1">
    <citation type="submission" date="2018-02" db="EMBL/GenBank/DDBJ databases">
        <title>The genomes of Aspergillus section Nigri reveals drivers in fungal speciation.</title>
        <authorList>
            <consortium name="DOE Joint Genome Institute"/>
            <person name="Vesth T.C."/>
            <person name="Nybo J."/>
            <person name="Theobald S."/>
            <person name="Brandl J."/>
            <person name="Frisvad J.C."/>
            <person name="Nielsen K.F."/>
            <person name="Lyhne E.K."/>
            <person name="Kogle M.E."/>
            <person name="Kuo A."/>
            <person name="Riley R."/>
            <person name="Clum A."/>
            <person name="Nolan M."/>
            <person name="Lipzen A."/>
            <person name="Salamov A."/>
            <person name="Henrissat B."/>
            <person name="Wiebenga A."/>
            <person name="De vries R.P."/>
            <person name="Grigoriev I.V."/>
            <person name="Mortensen U.H."/>
            <person name="Andersen M.R."/>
            <person name="Baker S.E."/>
        </authorList>
    </citation>
    <scope>NUCLEOTIDE SEQUENCE [LARGE SCALE GENOMIC DNA]</scope>
    <source>
        <strain evidence="1 2">CBS 114.80</strain>
    </source>
</reference>
<accession>A0A2V5I1B5</accession>